<evidence type="ECO:0000313" key="2">
    <source>
        <dbReference type="Proteomes" id="UP000249375"/>
    </source>
</evidence>
<sequence length="60" mass="6825">MPLITFTRDVVPGYGLWGFQPVYRTPIPVFTPYFANSILQNVIVAIKTIKKSIKKKCLIV</sequence>
<keyword evidence="2" id="KW-1185">Reference proteome</keyword>
<name>A0A5P8E6B7_9BACT</name>
<dbReference type="EMBL" id="CP033459">
    <property type="protein sequence ID" value="QFQ12555.1"/>
    <property type="molecule type" value="Genomic_DNA"/>
</dbReference>
<accession>A0A5P8E6B7</accession>
<gene>
    <name evidence="1" type="ORF">C7Y71_005745</name>
</gene>
<organism evidence="1 2">
    <name type="scientific">Pseudoprevotella muciniphila</name>
    <dbReference type="NCBI Taxonomy" id="2133944"/>
    <lineage>
        <taxon>Bacteria</taxon>
        <taxon>Pseudomonadati</taxon>
        <taxon>Bacteroidota</taxon>
        <taxon>Bacteroidia</taxon>
        <taxon>Bacteroidales</taxon>
        <taxon>Prevotellaceae</taxon>
        <taxon>Pseudoprevotella</taxon>
    </lineage>
</organism>
<proteinExistence type="predicted"/>
<dbReference type="KEGG" id="alq:C7Y71_005745"/>
<dbReference type="AlphaFoldDB" id="A0A5P8E6B7"/>
<evidence type="ECO:0000313" key="1">
    <source>
        <dbReference type="EMBL" id="QFQ12555.1"/>
    </source>
</evidence>
<protein>
    <submittedName>
        <fullName evidence="1">Uncharacterized protein</fullName>
    </submittedName>
</protein>
<reference evidence="1 2" key="1">
    <citation type="submission" date="2018-11" db="EMBL/GenBank/DDBJ databases">
        <authorList>
            <person name="Na S.W."/>
            <person name="Baik M."/>
        </authorList>
    </citation>
    <scope>NUCLEOTIDE SEQUENCE [LARGE SCALE GENOMIC DNA]</scope>
    <source>
        <strain evidence="1 2">E39</strain>
    </source>
</reference>
<dbReference type="Proteomes" id="UP000249375">
    <property type="component" value="Chromosome"/>
</dbReference>